<dbReference type="Pfam" id="PF01571">
    <property type="entry name" value="GCV_T"/>
    <property type="match status" value="1"/>
</dbReference>
<dbReference type="Proteomes" id="UP000198607">
    <property type="component" value="Unassembled WGS sequence"/>
</dbReference>
<proteinExistence type="predicted"/>
<dbReference type="AlphaFoldDB" id="A0A1G8D1G0"/>
<accession>A0A1G8D1G0</accession>
<dbReference type="PIRSF" id="PIRSF006487">
    <property type="entry name" value="GcvT"/>
    <property type="match status" value="1"/>
</dbReference>
<gene>
    <name evidence="2" type="ORF">SAMN05660652_01792</name>
</gene>
<dbReference type="PANTHER" id="PTHR22602:SF0">
    <property type="entry name" value="TRANSFERASE CAF17, MITOCHONDRIAL-RELATED"/>
    <property type="match status" value="1"/>
</dbReference>
<evidence type="ECO:0000313" key="3">
    <source>
        <dbReference type="Proteomes" id="UP000198607"/>
    </source>
</evidence>
<dbReference type="GO" id="GO:0016226">
    <property type="term" value="P:iron-sulfur cluster assembly"/>
    <property type="evidence" value="ECO:0007669"/>
    <property type="project" value="TreeGrafter"/>
</dbReference>
<name>A0A1G8D1G0_9RHOO</name>
<dbReference type="RefSeq" id="WP_176785818.1">
    <property type="nucleotide sequence ID" value="NZ_FNCY01000006.1"/>
</dbReference>
<dbReference type="EMBL" id="FNCY01000006">
    <property type="protein sequence ID" value="SDH51219.1"/>
    <property type="molecule type" value="Genomic_DNA"/>
</dbReference>
<dbReference type="Gene3D" id="3.30.70.1400">
    <property type="entry name" value="Aminomethyltransferase beta-barrel domains"/>
    <property type="match status" value="1"/>
</dbReference>
<organism evidence="2 3">
    <name type="scientific">Propionivibrio dicarboxylicus</name>
    <dbReference type="NCBI Taxonomy" id="83767"/>
    <lineage>
        <taxon>Bacteria</taxon>
        <taxon>Pseudomonadati</taxon>
        <taxon>Pseudomonadota</taxon>
        <taxon>Betaproteobacteria</taxon>
        <taxon>Rhodocyclales</taxon>
        <taxon>Rhodocyclaceae</taxon>
        <taxon>Propionivibrio</taxon>
    </lineage>
</organism>
<dbReference type="STRING" id="83767.SAMN05660652_01792"/>
<keyword evidence="3" id="KW-1185">Reference proteome</keyword>
<evidence type="ECO:0000259" key="1">
    <source>
        <dbReference type="Pfam" id="PF01571"/>
    </source>
</evidence>
<feature type="domain" description="GCVT N-terminal" evidence="1">
    <location>
        <begin position="28"/>
        <end position="152"/>
    </location>
</feature>
<reference evidence="2 3" key="1">
    <citation type="submission" date="2016-10" db="EMBL/GenBank/DDBJ databases">
        <authorList>
            <person name="de Groot N.N."/>
        </authorList>
    </citation>
    <scope>NUCLEOTIDE SEQUENCE [LARGE SCALE GENOMIC DNA]</scope>
    <source>
        <strain evidence="2 3">DSM 5885</strain>
    </source>
</reference>
<dbReference type="NCBIfam" id="TIGR03317">
    <property type="entry name" value="ygfZ_signature"/>
    <property type="match status" value="1"/>
</dbReference>
<dbReference type="InterPro" id="IPR006222">
    <property type="entry name" value="GCVT_N"/>
</dbReference>
<dbReference type="Gene3D" id="3.30.70.1630">
    <property type="match status" value="1"/>
</dbReference>
<evidence type="ECO:0000313" key="2">
    <source>
        <dbReference type="EMBL" id="SDH51219.1"/>
    </source>
</evidence>
<dbReference type="Gene3D" id="2.40.30.160">
    <property type="match status" value="1"/>
</dbReference>
<dbReference type="PANTHER" id="PTHR22602">
    <property type="entry name" value="TRANSFERASE CAF17, MITOCHONDRIAL-RELATED"/>
    <property type="match status" value="1"/>
</dbReference>
<dbReference type="SUPFAM" id="SSF103025">
    <property type="entry name" value="Folate-binding domain"/>
    <property type="match status" value="1"/>
</dbReference>
<dbReference type="InterPro" id="IPR017703">
    <property type="entry name" value="YgfZ/GCV_T_CS"/>
</dbReference>
<protein>
    <recommendedName>
        <fullName evidence="1">GCVT N-terminal domain-containing protein</fullName>
    </recommendedName>
</protein>
<dbReference type="InterPro" id="IPR045179">
    <property type="entry name" value="YgfZ/GcvT"/>
</dbReference>
<sequence>MTNWQAFLSAQGARIDNDGVVTDFGNPASEFATANNGTVMTPLTHLALLGCSGEDATSFLHNQLTSDVNHLTETSAQYSSWCTHKGRMQASFILFRQGVGYKALLAKDILDATQKRLQVFVLRSRVKLTDLSGSEGAIGIAGPHAMDALTSLGLTVPDGVMETSSGAAGSVIRLAQERFLVVAPVAGLPAIFDALKTHAQPAGVPVWQWLDIEAGIVFVTAATKEEFVPQMVNFDKIGAVSFRKGCYPGQEVVARTHYLGKIKRHLYRLKIDAEVGAGSSIFHESSPESSCGTIASVAPSPVGGFVALAVIKENEVESEGVRIVIPGVTVLGIEPVQA</sequence>